<evidence type="ECO:0000313" key="4">
    <source>
        <dbReference type="Proteomes" id="UP001597119"/>
    </source>
</evidence>
<reference evidence="3 4" key="1">
    <citation type="journal article" date="2019" name="Int. J. Syst. Evol. Microbiol.">
        <title>The Global Catalogue of Microorganisms (GCM) 10K type strain sequencing project: providing services to taxonomists for standard genome sequencing and annotation.</title>
        <authorList>
            <consortium name="The Broad Institute Genomics Platform"/>
            <consortium name="The Broad Institute Genome Sequencing Center for Infectious Disease"/>
            <person name="Wu L."/>
            <person name="Ma J."/>
        </authorList>
    </citation>
    <scope>NUCLEOTIDE SEQUENCE [LARGE SCALE GENOMIC DNA]</scope>
    <source>
        <strain evidence="3 4">CGMCC 1.12125</strain>
    </source>
</reference>
<organism evidence="3 4">
    <name type="scientific">Halorientalis brevis</name>
    <dbReference type="NCBI Taxonomy" id="1126241"/>
    <lineage>
        <taxon>Archaea</taxon>
        <taxon>Methanobacteriati</taxon>
        <taxon>Methanobacteriota</taxon>
        <taxon>Stenosarchaea group</taxon>
        <taxon>Halobacteria</taxon>
        <taxon>Halobacteriales</taxon>
        <taxon>Haloarculaceae</taxon>
        <taxon>Halorientalis</taxon>
    </lineage>
</organism>
<sequence length="397" mass="41540">MTRTTALLLIVVVLLSGVPMTATAQTTQDVTLTISVVDRDGDPVADAGVEATWDGGSATETTRSNGQALIDVPSGANVEIDVTSGEYIRNTDYDIESASAGDVEITVAEKGSATVEVTNERGTPVEDAWVRLWQDGTRVVNERTDENGVHETDAIEQGEYHLFVFKEGYLRNDTMIQVDGDASESLSIEQGSVTVTFNVTDDHFESARPLENASIDVKGVATGVQTLGNGENTLSVPVNNEYDVSITKQGYETASEDLNVDEEPTSLNVNIKRTPAISIDSLADRVVVGENVSIDVTNEYGTPVENASVTVDGASIGETDANGGLTFAVDSQGEHTIQATADDLVATATIEGIDPSANNGEQTATAGTDGSDGSGPGFTPLLALVGALLAIAVLARR</sequence>
<proteinExistence type="predicted"/>
<keyword evidence="2" id="KW-0812">Transmembrane</keyword>
<feature type="compositionally biased region" description="Polar residues" evidence="1">
    <location>
        <begin position="356"/>
        <end position="368"/>
    </location>
</feature>
<dbReference type="SUPFAM" id="SSF49478">
    <property type="entry name" value="Cna protein B-type domain"/>
    <property type="match status" value="1"/>
</dbReference>
<evidence type="ECO:0000313" key="3">
    <source>
        <dbReference type="EMBL" id="MFD1587705.1"/>
    </source>
</evidence>
<dbReference type="Gene3D" id="2.60.40.10">
    <property type="entry name" value="Immunoglobulins"/>
    <property type="match status" value="1"/>
</dbReference>
<feature type="region of interest" description="Disordered" evidence="1">
    <location>
        <begin position="353"/>
        <end position="373"/>
    </location>
</feature>
<keyword evidence="2" id="KW-1133">Transmembrane helix</keyword>
<feature type="transmembrane region" description="Helical" evidence="2">
    <location>
        <begin position="377"/>
        <end position="395"/>
    </location>
</feature>
<dbReference type="AlphaFoldDB" id="A0ABD6CC37"/>
<dbReference type="InterPro" id="IPR008969">
    <property type="entry name" value="CarboxyPept-like_regulatory"/>
</dbReference>
<keyword evidence="4" id="KW-1185">Reference proteome</keyword>
<name>A0ABD6CC37_9EURY</name>
<dbReference type="RefSeq" id="WP_247380786.1">
    <property type="nucleotide sequence ID" value="NZ_JALLGV010000008.1"/>
</dbReference>
<dbReference type="InterPro" id="IPR008964">
    <property type="entry name" value="Invasin/intimin_cell_adhesion"/>
</dbReference>
<comment type="caution">
    <text evidence="3">The sequence shown here is derived from an EMBL/GenBank/DDBJ whole genome shotgun (WGS) entry which is preliminary data.</text>
</comment>
<dbReference type="SUPFAM" id="SSF49373">
    <property type="entry name" value="Invasin/intimin cell-adhesion fragments"/>
    <property type="match status" value="1"/>
</dbReference>
<protein>
    <submittedName>
        <fullName evidence="3">Carboxypeptidase-like regulatory domain-containing protein</fullName>
    </submittedName>
</protein>
<gene>
    <name evidence="3" type="ORF">ACFR9U_11985</name>
</gene>
<evidence type="ECO:0000256" key="2">
    <source>
        <dbReference type="SAM" id="Phobius"/>
    </source>
</evidence>
<accession>A0ABD6CC37</accession>
<dbReference type="Gene3D" id="2.60.40.1120">
    <property type="entry name" value="Carboxypeptidase-like, regulatory domain"/>
    <property type="match status" value="1"/>
</dbReference>
<evidence type="ECO:0000256" key="1">
    <source>
        <dbReference type="SAM" id="MobiDB-lite"/>
    </source>
</evidence>
<keyword evidence="2" id="KW-0472">Membrane</keyword>
<dbReference type="SUPFAM" id="SSF49464">
    <property type="entry name" value="Carboxypeptidase regulatory domain-like"/>
    <property type="match status" value="1"/>
</dbReference>
<dbReference type="InterPro" id="IPR013783">
    <property type="entry name" value="Ig-like_fold"/>
</dbReference>
<dbReference type="EMBL" id="JBHUDJ010000006">
    <property type="protein sequence ID" value="MFD1587705.1"/>
    <property type="molecule type" value="Genomic_DNA"/>
</dbReference>
<dbReference type="Proteomes" id="UP001597119">
    <property type="component" value="Unassembled WGS sequence"/>
</dbReference>